<organism evidence="1 2">
    <name type="scientific">Cichorium intybus</name>
    <name type="common">Chicory</name>
    <dbReference type="NCBI Taxonomy" id="13427"/>
    <lineage>
        <taxon>Eukaryota</taxon>
        <taxon>Viridiplantae</taxon>
        <taxon>Streptophyta</taxon>
        <taxon>Embryophyta</taxon>
        <taxon>Tracheophyta</taxon>
        <taxon>Spermatophyta</taxon>
        <taxon>Magnoliopsida</taxon>
        <taxon>eudicotyledons</taxon>
        <taxon>Gunneridae</taxon>
        <taxon>Pentapetalae</taxon>
        <taxon>asterids</taxon>
        <taxon>campanulids</taxon>
        <taxon>Asterales</taxon>
        <taxon>Asteraceae</taxon>
        <taxon>Cichorioideae</taxon>
        <taxon>Cichorieae</taxon>
        <taxon>Cichoriinae</taxon>
        <taxon>Cichorium</taxon>
    </lineage>
</organism>
<keyword evidence="2" id="KW-1185">Reference proteome</keyword>
<proteinExistence type="predicted"/>
<sequence>MWDCDQEGEGGSATGSEQPRKDKKPRSSGAFCICVCLWISWNGENLNRKILQHRSSPSDGITDHNLFTFEVGQTSSKQGYETPMKTLLAKEMLNEASAKKRSPSLIAKLMGLDGLPSPQPIHRQQKKLLDNSQNKRNEKPFSHQHKKTTIEQQQFKDVYVDPEASHAGNQCYSSPLNSKRRSTKQDLGYIQERCDEMLRESIAIKSKLERVDSNSDLMLTFLQKPDSLFVKHLHDHQHIPSNSLCNQITVLKPSNSFTKEEKETLHYRHRRSSRVLERKDDIALSPTRIVVLKPNLAKIHNDKSFVHVCSPEMYNYKGPLGEVRSSRHKSREAREIARQIISQMKEGHSGFRRYDDVDEFDRPRRSPMSQSSMNREAKKRMSQS</sequence>
<name>A0ACB9E2F1_CICIN</name>
<reference evidence="2" key="1">
    <citation type="journal article" date="2022" name="Mol. Ecol. Resour.">
        <title>The genomes of chicory, endive, great burdock and yacon provide insights into Asteraceae palaeo-polyploidization history and plant inulin production.</title>
        <authorList>
            <person name="Fan W."/>
            <person name="Wang S."/>
            <person name="Wang H."/>
            <person name="Wang A."/>
            <person name="Jiang F."/>
            <person name="Liu H."/>
            <person name="Zhao H."/>
            <person name="Xu D."/>
            <person name="Zhang Y."/>
        </authorList>
    </citation>
    <scope>NUCLEOTIDE SEQUENCE [LARGE SCALE GENOMIC DNA]</scope>
    <source>
        <strain evidence="2">cv. Punajuju</strain>
    </source>
</reference>
<evidence type="ECO:0000313" key="2">
    <source>
        <dbReference type="Proteomes" id="UP001055811"/>
    </source>
</evidence>
<reference evidence="1 2" key="2">
    <citation type="journal article" date="2022" name="Mol. Ecol. Resour.">
        <title>The genomes of chicory, endive, great burdock and yacon provide insights into Asteraceae paleo-polyploidization history and plant inulin production.</title>
        <authorList>
            <person name="Fan W."/>
            <person name="Wang S."/>
            <person name="Wang H."/>
            <person name="Wang A."/>
            <person name="Jiang F."/>
            <person name="Liu H."/>
            <person name="Zhao H."/>
            <person name="Xu D."/>
            <person name="Zhang Y."/>
        </authorList>
    </citation>
    <scope>NUCLEOTIDE SEQUENCE [LARGE SCALE GENOMIC DNA]</scope>
    <source>
        <strain evidence="2">cv. Punajuju</strain>
        <tissue evidence="1">Leaves</tissue>
    </source>
</reference>
<protein>
    <submittedName>
        <fullName evidence="1">Uncharacterized protein</fullName>
    </submittedName>
</protein>
<accession>A0ACB9E2F1</accession>
<dbReference type="EMBL" id="CM042012">
    <property type="protein sequence ID" value="KAI3752818.1"/>
    <property type="molecule type" value="Genomic_DNA"/>
</dbReference>
<comment type="caution">
    <text evidence="1">The sequence shown here is derived from an EMBL/GenBank/DDBJ whole genome shotgun (WGS) entry which is preliminary data.</text>
</comment>
<dbReference type="Proteomes" id="UP001055811">
    <property type="component" value="Linkage Group LG04"/>
</dbReference>
<evidence type="ECO:0000313" key="1">
    <source>
        <dbReference type="EMBL" id="KAI3752818.1"/>
    </source>
</evidence>
<gene>
    <name evidence="1" type="ORF">L2E82_24855</name>
</gene>